<dbReference type="OrthoDB" id="10050074at2759"/>
<gene>
    <name evidence="1" type="primary">jg335</name>
    <name evidence="1" type="ORF">PAEG_LOCUS4465</name>
</gene>
<comment type="caution">
    <text evidence="1">The sequence shown here is derived from an EMBL/GenBank/DDBJ whole genome shotgun (WGS) entry which is preliminary data.</text>
</comment>
<name>A0A8S4QPE9_9NEOP</name>
<sequence length="98" mass="11358">MTYSPIALTDLIRALSYRISLCAWGTGSPWLVRNVDLHRDLDLPTIAQYFKKISKSYFEKAVRHPNPLVVEASTYTPALDVEPRRRRRNMSFTTMTIK</sequence>
<evidence type="ECO:0000313" key="1">
    <source>
        <dbReference type="EMBL" id="CAH2216418.1"/>
    </source>
</evidence>
<protein>
    <submittedName>
        <fullName evidence="1">Jg335 protein</fullName>
    </submittedName>
</protein>
<keyword evidence="2" id="KW-1185">Reference proteome</keyword>
<accession>A0A8S4QPE9</accession>
<organism evidence="1 2">
    <name type="scientific">Pararge aegeria aegeria</name>
    <dbReference type="NCBI Taxonomy" id="348720"/>
    <lineage>
        <taxon>Eukaryota</taxon>
        <taxon>Metazoa</taxon>
        <taxon>Ecdysozoa</taxon>
        <taxon>Arthropoda</taxon>
        <taxon>Hexapoda</taxon>
        <taxon>Insecta</taxon>
        <taxon>Pterygota</taxon>
        <taxon>Neoptera</taxon>
        <taxon>Endopterygota</taxon>
        <taxon>Lepidoptera</taxon>
        <taxon>Glossata</taxon>
        <taxon>Ditrysia</taxon>
        <taxon>Papilionoidea</taxon>
        <taxon>Nymphalidae</taxon>
        <taxon>Satyrinae</taxon>
        <taxon>Satyrini</taxon>
        <taxon>Parargina</taxon>
        <taxon>Pararge</taxon>
    </lineage>
</organism>
<dbReference type="EMBL" id="CAKXAJ010015386">
    <property type="protein sequence ID" value="CAH2216418.1"/>
    <property type="molecule type" value="Genomic_DNA"/>
</dbReference>
<evidence type="ECO:0000313" key="2">
    <source>
        <dbReference type="Proteomes" id="UP000838756"/>
    </source>
</evidence>
<dbReference type="AlphaFoldDB" id="A0A8S4QPE9"/>
<proteinExistence type="predicted"/>
<reference evidence="1" key="1">
    <citation type="submission" date="2022-03" db="EMBL/GenBank/DDBJ databases">
        <authorList>
            <person name="Lindestad O."/>
        </authorList>
    </citation>
    <scope>NUCLEOTIDE SEQUENCE</scope>
</reference>
<dbReference type="Proteomes" id="UP000838756">
    <property type="component" value="Unassembled WGS sequence"/>
</dbReference>